<reference evidence="1 2" key="1">
    <citation type="submission" date="2015-07" db="EMBL/GenBank/DDBJ databases">
        <title>The genome of Melipona quadrifasciata.</title>
        <authorList>
            <person name="Pan H."/>
            <person name="Kapheim K."/>
        </authorList>
    </citation>
    <scope>NUCLEOTIDE SEQUENCE [LARGE SCALE GENOMIC DNA]</scope>
    <source>
        <strain evidence="1">0111107301</strain>
        <tissue evidence="1">Whole body</tissue>
    </source>
</reference>
<dbReference type="AlphaFoldDB" id="A0A0M8ZQS8"/>
<proteinExistence type="predicted"/>
<organism evidence="1 2">
    <name type="scientific">Melipona quadrifasciata</name>
    <dbReference type="NCBI Taxonomy" id="166423"/>
    <lineage>
        <taxon>Eukaryota</taxon>
        <taxon>Metazoa</taxon>
        <taxon>Ecdysozoa</taxon>
        <taxon>Arthropoda</taxon>
        <taxon>Hexapoda</taxon>
        <taxon>Insecta</taxon>
        <taxon>Pterygota</taxon>
        <taxon>Neoptera</taxon>
        <taxon>Endopterygota</taxon>
        <taxon>Hymenoptera</taxon>
        <taxon>Apocrita</taxon>
        <taxon>Aculeata</taxon>
        <taxon>Apoidea</taxon>
        <taxon>Anthophila</taxon>
        <taxon>Apidae</taxon>
        <taxon>Melipona</taxon>
    </lineage>
</organism>
<evidence type="ECO:0000313" key="2">
    <source>
        <dbReference type="Proteomes" id="UP000053105"/>
    </source>
</evidence>
<dbReference type="EMBL" id="KQ435904">
    <property type="protein sequence ID" value="KOX69047.1"/>
    <property type="molecule type" value="Genomic_DNA"/>
</dbReference>
<dbReference type="Proteomes" id="UP000053105">
    <property type="component" value="Unassembled WGS sequence"/>
</dbReference>
<name>A0A0M8ZQS8_9HYME</name>
<sequence length="325" mass="37588">MPEANTNRLKIMIPNGRATSPRTHFLNELLMNYRKKISVQWKLTFYICKERQKKKNILYFKNIFYDILYAQVLLRCKKTKERNEKRKNTKLQVVEYKKHKTVDPRQLKREDGKTFDVYGILFYVNCRILVQNQFVVGQLKSQASITGIYTCHSNVSRLDTQIKDLCSQKFNPPTRCKYKMSSLTLVAPNLNTANAANIHDVDRKIAKLIPISFDIVAMKGNSKDFPNNNKIPTKKMQDKHGCRNKRNQFSLKLGLLEKHVTGSSTDRKQATVAFMRNLTMDVSLLTDSRTFVTIAMDLRTTTISADLDGFKDINDRVKCDGESDK</sequence>
<keyword evidence="2" id="KW-1185">Reference proteome</keyword>
<accession>A0A0M8ZQS8</accession>
<evidence type="ECO:0000313" key="1">
    <source>
        <dbReference type="EMBL" id="KOX69047.1"/>
    </source>
</evidence>
<gene>
    <name evidence="1" type="ORF">WN51_06526</name>
</gene>
<protein>
    <submittedName>
        <fullName evidence="1">Uncharacterized protein</fullName>
    </submittedName>
</protein>